<keyword evidence="2" id="KW-0472">Membrane</keyword>
<accession>A0ABQ6GTP5</accession>
<proteinExistence type="inferred from homology"/>
<reference evidence="3 4" key="1">
    <citation type="submission" date="2023-03" db="EMBL/GenBank/DDBJ databases">
        <title>Draft genome sequence of Thalassotalea insulae KCTC 62186T.</title>
        <authorList>
            <person name="Sawabe T."/>
        </authorList>
    </citation>
    <scope>NUCLEOTIDE SEQUENCE [LARGE SCALE GENOMIC DNA]</scope>
    <source>
        <strain evidence="3 4">KCTC 62186</strain>
    </source>
</reference>
<feature type="transmembrane region" description="Helical" evidence="2">
    <location>
        <begin position="78"/>
        <end position="99"/>
    </location>
</feature>
<dbReference type="SUPFAM" id="SSF103473">
    <property type="entry name" value="MFS general substrate transporter"/>
    <property type="match status" value="1"/>
</dbReference>
<dbReference type="Proteomes" id="UP001157186">
    <property type="component" value="Unassembled WGS sequence"/>
</dbReference>
<organism evidence="3 4">
    <name type="scientific">Thalassotalea insulae</name>
    <dbReference type="NCBI Taxonomy" id="2056778"/>
    <lineage>
        <taxon>Bacteria</taxon>
        <taxon>Pseudomonadati</taxon>
        <taxon>Pseudomonadota</taxon>
        <taxon>Gammaproteobacteria</taxon>
        <taxon>Alteromonadales</taxon>
        <taxon>Colwelliaceae</taxon>
        <taxon>Thalassotalea</taxon>
    </lineage>
</organism>
<dbReference type="NCBIfam" id="TIGR00792">
    <property type="entry name" value="gph"/>
    <property type="match status" value="1"/>
</dbReference>
<feature type="transmembrane region" description="Helical" evidence="2">
    <location>
        <begin position="317"/>
        <end position="338"/>
    </location>
</feature>
<dbReference type="EMBL" id="BSST01000001">
    <property type="protein sequence ID" value="GLX77830.1"/>
    <property type="molecule type" value="Genomic_DNA"/>
</dbReference>
<feature type="transmembrane region" description="Helical" evidence="2">
    <location>
        <begin position="258"/>
        <end position="280"/>
    </location>
</feature>
<evidence type="ECO:0000313" key="3">
    <source>
        <dbReference type="EMBL" id="GLX77830.1"/>
    </source>
</evidence>
<dbReference type="InterPro" id="IPR039672">
    <property type="entry name" value="MFS_2"/>
</dbReference>
<sequence>MLSIKEKIAYGLGDTASNIIFQTVMMFLLIYYTDVVGLSPAVVGTLFLVVRIFDAVTDPLMGALADRTHTRWGQFRPYLLWLALPFGIISVLAFTKFNLSDNGKLIYAFVSYTLLMIAYTAINIPYSALGGVLTSEPKERVSVQSYRFVFGMLGGLIVASGTMPLVDWLGEGDKALGYQNAMLLMSIFGVTLFLLCFLGTKERVTPPKEQQSSFAKDLKALWQNDQWRILCIAGLLLLSGQVLRGTLAVYYVKYYLGQAQLITAFMTLGMIGSILGCAVSQPLAKRVCKIKAYIALQTIAAFICVISYFVGPEQITLAFVLFFCWNFFLQMATPLLWAKMADTIDYGHWKTGVRITGMIYSAVVFFIKMGVAIGGALAGWLLAYYGYQADMEQTANTQHGILLSFTLLPAIGSFLVAFTMRWYKLDNQLIDKIHLELNPIVK</sequence>
<dbReference type="RefSeq" id="WP_284243719.1">
    <property type="nucleotide sequence ID" value="NZ_BSST01000001.1"/>
</dbReference>
<feature type="transmembrane region" description="Helical" evidence="2">
    <location>
        <begin position="38"/>
        <end position="57"/>
    </location>
</feature>
<feature type="transmembrane region" description="Helical" evidence="2">
    <location>
        <begin position="105"/>
        <end position="126"/>
    </location>
</feature>
<name>A0ABQ6GTP5_9GAMM</name>
<keyword evidence="4" id="KW-1185">Reference proteome</keyword>
<comment type="similarity">
    <text evidence="1">Belongs to the sodium:galactoside symporter (TC 2.A.2) family.</text>
</comment>
<keyword evidence="2" id="KW-1133">Transmembrane helix</keyword>
<dbReference type="CDD" id="cd17332">
    <property type="entry name" value="MFS_MelB_like"/>
    <property type="match status" value="1"/>
</dbReference>
<gene>
    <name evidence="3" type="ORF">tinsulaeT_11700</name>
</gene>
<dbReference type="PANTHER" id="PTHR11328">
    <property type="entry name" value="MAJOR FACILITATOR SUPERFAMILY DOMAIN-CONTAINING PROTEIN"/>
    <property type="match status" value="1"/>
</dbReference>
<dbReference type="InterPro" id="IPR036259">
    <property type="entry name" value="MFS_trans_sf"/>
</dbReference>
<feature type="transmembrane region" description="Helical" evidence="2">
    <location>
        <begin position="178"/>
        <end position="198"/>
    </location>
</feature>
<feature type="transmembrane region" description="Helical" evidence="2">
    <location>
        <begin position="229"/>
        <end position="252"/>
    </location>
</feature>
<evidence type="ECO:0000313" key="4">
    <source>
        <dbReference type="Proteomes" id="UP001157186"/>
    </source>
</evidence>
<feature type="transmembrane region" description="Helical" evidence="2">
    <location>
        <begin position="401"/>
        <end position="423"/>
    </location>
</feature>
<dbReference type="InterPro" id="IPR001927">
    <property type="entry name" value="Na/Gal_symport"/>
</dbReference>
<comment type="caution">
    <text evidence="3">The sequence shown here is derived from an EMBL/GenBank/DDBJ whole genome shotgun (WGS) entry which is preliminary data.</text>
</comment>
<dbReference type="Gene3D" id="1.20.1250.20">
    <property type="entry name" value="MFS general substrate transporter like domains"/>
    <property type="match status" value="1"/>
</dbReference>
<dbReference type="PANTHER" id="PTHR11328:SF24">
    <property type="entry name" value="MAJOR FACILITATOR SUPERFAMILY (MFS) PROFILE DOMAIN-CONTAINING PROTEIN"/>
    <property type="match status" value="1"/>
</dbReference>
<evidence type="ECO:0000256" key="1">
    <source>
        <dbReference type="ARBA" id="ARBA00009617"/>
    </source>
</evidence>
<feature type="transmembrane region" description="Helical" evidence="2">
    <location>
        <begin position="292"/>
        <end position="311"/>
    </location>
</feature>
<dbReference type="Pfam" id="PF13347">
    <property type="entry name" value="MFS_2"/>
    <property type="match status" value="1"/>
</dbReference>
<feature type="transmembrane region" description="Helical" evidence="2">
    <location>
        <begin position="359"/>
        <end position="381"/>
    </location>
</feature>
<evidence type="ECO:0000256" key="2">
    <source>
        <dbReference type="SAM" id="Phobius"/>
    </source>
</evidence>
<protein>
    <submittedName>
        <fullName evidence="3">MFS transporter</fullName>
    </submittedName>
</protein>
<keyword evidence="2" id="KW-0812">Transmembrane</keyword>
<feature type="transmembrane region" description="Helical" evidence="2">
    <location>
        <begin position="146"/>
        <end position="166"/>
    </location>
</feature>